<evidence type="ECO:0000313" key="3">
    <source>
        <dbReference type="EMBL" id="RSJ21897.1"/>
    </source>
</evidence>
<evidence type="ECO:0000259" key="2">
    <source>
        <dbReference type="Pfam" id="PF14317"/>
    </source>
</evidence>
<feature type="transmembrane region" description="Helical" evidence="1">
    <location>
        <begin position="12"/>
        <end position="29"/>
    </location>
</feature>
<reference evidence="3 4" key="1">
    <citation type="submission" date="2018-11" db="EMBL/GenBank/DDBJ databases">
        <title>Species Designations Belie Phenotypic and Genotypic Heterogeneity in Oral Streptococci.</title>
        <authorList>
            <person name="Velsko I."/>
        </authorList>
    </citation>
    <scope>NUCLEOTIDE SEQUENCE [LARGE SCALE GENOMIC DNA]</scope>
    <source>
        <strain evidence="3 4">KLC02</strain>
    </source>
</reference>
<dbReference type="EMBL" id="RJOO01000006">
    <property type="protein sequence ID" value="RSJ21897.1"/>
    <property type="molecule type" value="Genomic_DNA"/>
</dbReference>
<dbReference type="Pfam" id="PF14317">
    <property type="entry name" value="YcxB"/>
    <property type="match status" value="1"/>
</dbReference>
<dbReference type="AlphaFoldDB" id="A0AAE8G2R0"/>
<organism evidence="3 4">
    <name type="scientific">Streptococcus intermedius</name>
    <dbReference type="NCBI Taxonomy" id="1338"/>
    <lineage>
        <taxon>Bacteria</taxon>
        <taxon>Bacillati</taxon>
        <taxon>Bacillota</taxon>
        <taxon>Bacilli</taxon>
        <taxon>Lactobacillales</taxon>
        <taxon>Streptococcaceae</taxon>
        <taxon>Streptococcus</taxon>
        <taxon>Streptococcus anginosus group</taxon>
    </lineage>
</organism>
<keyword evidence="1" id="KW-1133">Transmembrane helix</keyword>
<dbReference type="Proteomes" id="UP000267137">
    <property type="component" value="Unassembled WGS sequence"/>
</dbReference>
<dbReference type="InterPro" id="IPR025588">
    <property type="entry name" value="YcxB-like_C"/>
</dbReference>
<keyword evidence="1" id="KW-0472">Membrane</keyword>
<keyword evidence="1" id="KW-0812">Transmembrane</keyword>
<proteinExistence type="predicted"/>
<evidence type="ECO:0000256" key="1">
    <source>
        <dbReference type="SAM" id="Phobius"/>
    </source>
</evidence>
<gene>
    <name evidence="3" type="ORF">D8827_08875</name>
</gene>
<evidence type="ECO:0000313" key="4">
    <source>
        <dbReference type="Proteomes" id="UP000267137"/>
    </source>
</evidence>
<sequence length="116" mass="13927">MIMMTEKQDIIFIVPFTIFVLLPVFFLSLRFRIKRSYRKNPLWQNMEVTLIFDKEAFITRNIRGEFRYTYDDIVKVTATKKDFYILIGESTGFPIEKKNCTTKALDFLLKLQIEHM</sequence>
<protein>
    <recommendedName>
        <fullName evidence="2">YcxB-like C-terminal domain-containing protein</fullName>
    </recommendedName>
</protein>
<comment type="caution">
    <text evidence="3">The sequence shown here is derived from an EMBL/GenBank/DDBJ whole genome shotgun (WGS) entry which is preliminary data.</text>
</comment>
<feature type="domain" description="YcxB-like C-terminal" evidence="2">
    <location>
        <begin position="52"/>
        <end position="111"/>
    </location>
</feature>
<accession>A0AAE8G2R0</accession>
<name>A0AAE8G2R0_STRIT</name>